<feature type="region of interest" description="Disordered" evidence="2">
    <location>
        <begin position="1"/>
        <end position="23"/>
    </location>
</feature>
<sequence length="559" mass="64268">MASSESTSPPMKVKQPGSHQNGVVATQVDLSSPRTRLVIDKLGITREMLDDAASQQLPSRALRSGDPEVAGVWSQLMAAKRRHFTELVLAEREHVSPEELAEYRRLQEYQLELSARTSPRAQRELRDSKSAAGLPRAEAREEDEEEDPTVARQREQVERTREELKAEILSMVTIELAKKQLAAARENQEKKFAEKLKTLEEDRAKLKEARKAVMEQKKQKREELLRKKLEEKERLREEVQTKIETKLAVVADRKQAMAEIKCGGAEVNSQAMQGHLRKAEAEAFAQKLEEVKDKMRVERERLAAEAAERQAKSAQKQKQIEENKVNLMHELADAAVIRSIEFSKRLVAAQRIEAEAEAKRQASGEEAKERHEEAIRKNEKLREEAWEAIKARNRKHEEDIAKVRERAAKARIEQHHRVKESYERKTSRKDAAGEKAAREAFVARQIKLKREMYEDLVKMNAARIANQHEHTNQRRMLRIAETEAKLRDRAQEKEALYQKRIVSIREGWAEKSKLKAELDKLKYCNSTRQFTRSVKRLGIALPENEDAKGTSESSKNAQA</sequence>
<protein>
    <submittedName>
        <fullName evidence="3">Uncharacterized protein</fullName>
    </submittedName>
</protein>
<feature type="coiled-coil region" evidence="1">
    <location>
        <begin position="278"/>
        <end position="324"/>
    </location>
</feature>
<dbReference type="AlphaFoldDB" id="A0A7J6Q8B7"/>
<proteinExistence type="predicted"/>
<gene>
    <name evidence="3" type="ORF">FOZ62_031651</name>
</gene>
<feature type="coiled-coil region" evidence="1">
    <location>
        <begin position="174"/>
        <end position="245"/>
    </location>
</feature>
<accession>A0A7J6Q8B7</accession>
<dbReference type="Proteomes" id="UP000574390">
    <property type="component" value="Unassembled WGS sequence"/>
</dbReference>
<evidence type="ECO:0000256" key="1">
    <source>
        <dbReference type="SAM" id="Coils"/>
    </source>
</evidence>
<feature type="region of interest" description="Disordered" evidence="2">
    <location>
        <begin position="411"/>
        <end position="431"/>
    </location>
</feature>
<keyword evidence="1" id="KW-0175">Coiled coil</keyword>
<comment type="caution">
    <text evidence="3">The sequence shown here is derived from an EMBL/GenBank/DDBJ whole genome shotgun (WGS) entry which is preliminary data.</text>
</comment>
<dbReference type="EMBL" id="JABANM010031316">
    <property type="protein sequence ID" value="KAF4704799.1"/>
    <property type="molecule type" value="Genomic_DNA"/>
</dbReference>
<evidence type="ECO:0000256" key="2">
    <source>
        <dbReference type="SAM" id="MobiDB-lite"/>
    </source>
</evidence>
<organism evidence="3 4">
    <name type="scientific">Perkinsus olseni</name>
    <name type="common">Perkinsus atlanticus</name>
    <dbReference type="NCBI Taxonomy" id="32597"/>
    <lineage>
        <taxon>Eukaryota</taxon>
        <taxon>Sar</taxon>
        <taxon>Alveolata</taxon>
        <taxon>Perkinsozoa</taxon>
        <taxon>Perkinsea</taxon>
        <taxon>Perkinsida</taxon>
        <taxon>Perkinsidae</taxon>
        <taxon>Perkinsus</taxon>
    </lineage>
</organism>
<name>A0A7J6Q8B7_PEROL</name>
<reference evidence="3 4" key="1">
    <citation type="submission" date="2020-04" db="EMBL/GenBank/DDBJ databases">
        <title>Perkinsus olseni comparative genomics.</title>
        <authorList>
            <person name="Bogema D.R."/>
        </authorList>
    </citation>
    <scope>NUCLEOTIDE SEQUENCE [LARGE SCALE GENOMIC DNA]</scope>
    <source>
        <strain evidence="3">ATCC PRA-205</strain>
    </source>
</reference>
<feature type="region of interest" description="Disordered" evidence="2">
    <location>
        <begin position="115"/>
        <end position="159"/>
    </location>
</feature>
<evidence type="ECO:0000313" key="3">
    <source>
        <dbReference type="EMBL" id="KAF4704799.1"/>
    </source>
</evidence>
<evidence type="ECO:0000313" key="4">
    <source>
        <dbReference type="Proteomes" id="UP000574390"/>
    </source>
</evidence>